<evidence type="ECO:0000256" key="1">
    <source>
        <dbReference type="SAM" id="MobiDB-lite"/>
    </source>
</evidence>
<feature type="compositionally biased region" description="Low complexity" evidence="1">
    <location>
        <begin position="72"/>
        <end position="83"/>
    </location>
</feature>
<dbReference type="EMBL" id="WHWC01000009">
    <property type="protein sequence ID" value="KAG8376121.1"/>
    <property type="molecule type" value="Genomic_DNA"/>
</dbReference>
<comment type="caution">
    <text evidence="2">The sequence shown here is derived from an EMBL/GenBank/DDBJ whole genome shotgun (WGS) entry which is preliminary data.</text>
</comment>
<name>A0AAV6WYS3_9LAMI</name>
<accession>A0AAV6WYS3</accession>
<protein>
    <submittedName>
        <fullName evidence="2">Uncharacterized protein</fullName>
    </submittedName>
</protein>
<evidence type="ECO:0000313" key="2">
    <source>
        <dbReference type="EMBL" id="KAG8376121.1"/>
    </source>
</evidence>
<dbReference type="Proteomes" id="UP000826271">
    <property type="component" value="Unassembled WGS sequence"/>
</dbReference>
<gene>
    <name evidence="2" type="ORF">BUALT_Bualt09G0030400</name>
</gene>
<proteinExistence type="predicted"/>
<feature type="region of interest" description="Disordered" evidence="1">
    <location>
        <begin position="65"/>
        <end position="88"/>
    </location>
</feature>
<keyword evidence="3" id="KW-1185">Reference proteome</keyword>
<sequence>MMLMDHQKFNLYNSDGELNSVDDNDRDGVDKIGLDGLGGLERLDVNDGVEFIDEVFGGVDEIPEGMSVGINGMPEGVEGMPEGINGMPEGAEEMHERVHNVGEESGVPGGIIDDRVSSDSDDEQSIGLDSYFSEKLSDSDCEMSNDDLLFDQKLIQMLNGGE</sequence>
<organism evidence="2 3">
    <name type="scientific">Buddleja alternifolia</name>
    <dbReference type="NCBI Taxonomy" id="168488"/>
    <lineage>
        <taxon>Eukaryota</taxon>
        <taxon>Viridiplantae</taxon>
        <taxon>Streptophyta</taxon>
        <taxon>Embryophyta</taxon>
        <taxon>Tracheophyta</taxon>
        <taxon>Spermatophyta</taxon>
        <taxon>Magnoliopsida</taxon>
        <taxon>eudicotyledons</taxon>
        <taxon>Gunneridae</taxon>
        <taxon>Pentapetalae</taxon>
        <taxon>asterids</taxon>
        <taxon>lamiids</taxon>
        <taxon>Lamiales</taxon>
        <taxon>Scrophulariaceae</taxon>
        <taxon>Buddlejeae</taxon>
        <taxon>Buddleja</taxon>
    </lineage>
</organism>
<evidence type="ECO:0000313" key="3">
    <source>
        <dbReference type="Proteomes" id="UP000826271"/>
    </source>
</evidence>
<feature type="region of interest" description="Disordered" evidence="1">
    <location>
        <begin position="102"/>
        <end position="126"/>
    </location>
</feature>
<dbReference type="AlphaFoldDB" id="A0AAV6WYS3"/>
<reference evidence="2" key="1">
    <citation type="submission" date="2019-10" db="EMBL/GenBank/DDBJ databases">
        <authorList>
            <person name="Zhang R."/>
            <person name="Pan Y."/>
            <person name="Wang J."/>
            <person name="Ma R."/>
            <person name="Yu S."/>
        </authorList>
    </citation>
    <scope>NUCLEOTIDE SEQUENCE</scope>
    <source>
        <strain evidence="2">LA-IB0</strain>
        <tissue evidence="2">Leaf</tissue>
    </source>
</reference>